<feature type="binding site" evidence="3">
    <location>
        <position position="67"/>
    </location>
    <ligand>
        <name>Cu cation</name>
        <dbReference type="ChEBI" id="CHEBI:23378"/>
    </ligand>
</feature>
<feature type="signal peptide" evidence="5">
    <location>
        <begin position="1"/>
        <end position="24"/>
    </location>
</feature>
<dbReference type="PANTHER" id="PTHR12151:SF25">
    <property type="entry name" value="LINALOOL DEHYDRATASE_ISOMERASE DOMAIN-CONTAINING PROTEIN"/>
    <property type="match status" value="1"/>
</dbReference>
<dbReference type="InterPro" id="IPR003782">
    <property type="entry name" value="SCO1/SenC"/>
</dbReference>
<feature type="disulfide bond" description="Redox-active" evidence="4">
    <location>
        <begin position="63"/>
        <end position="67"/>
    </location>
</feature>
<dbReference type="SUPFAM" id="SSF52833">
    <property type="entry name" value="Thioredoxin-like"/>
    <property type="match status" value="1"/>
</dbReference>
<evidence type="ECO:0000259" key="6">
    <source>
        <dbReference type="PROSITE" id="PS51352"/>
    </source>
</evidence>
<dbReference type="CDD" id="cd02968">
    <property type="entry name" value="SCO"/>
    <property type="match status" value="1"/>
</dbReference>
<evidence type="ECO:0000256" key="5">
    <source>
        <dbReference type="SAM" id="SignalP"/>
    </source>
</evidence>
<dbReference type="RefSeq" id="WP_041990626.1">
    <property type="nucleotide sequence ID" value="NZ_CDOD01000006.1"/>
</dbReference>
<dbReference type="Pfam" id="PF02630">
    <property type="entry name" value="SCO1-SenC"/>
    <property type="match status" value="1"/>
</dbReference>
<dbReference type="AlphaFoldDB" id="A0A0B7H182"/>
<reference evidence="8" key="1">
    <citation type="submission" date="2015-01" db="EMBL/GenBank/DDBJ databases">
        <authorList>
            <person name="MANFREDI Pablo"/>
        </authorList>
    </citation>
    <scope>NUCLEOTIDE SEQUENCE [LARGE SCALE GENOMIC DNA]</scope>
    <source>
        <strain evidence="8">Ccyn2B</strain>
    </source>
</reference>
<accession>A0A0B7H182</accession>
<dbReference type="Gene3D" id="3.40.30.10">
    <property type="entry name" value="Glutaredoxin"/>
    <property type="match status" value="1"/>
</dbReference>
<gene>
    <name evidence="7" type="ORF">CCYN2B_140059</name>
</gene>
<feature type="binding site" evidence="3">
    <location>
        <position position="151"/>
    </location>
    <ligand>
        <name>Cu cation</name>
        <dbReference type="ChEBI" id="CHEBI:23378"/>
    </ligand>
</feature>
<keyword evidence="5" id="KW-0732">Signal</keyword>
<feature type="chain" id="PRO_5002115663" evidence="5">
    <location>
        <begin position="25"/>
        <end position="200"/>
    </location>
</feature>
<dbReference type="Proteomes" id="UP000038055">
    <property type="component" value="Unassembled WGS sequence"/>
</dbReference>
<sequence>MKKKFHLLLSLCFFTLLMSCSDSKLVTIGKAPKFSFTNQNNQTISNKDYEGKVYVVDFFFTTCPTICPIMTSSMVKVQNAFEGKNIGFASFSINPENDTPEVLREYAQQHGITSPNWHLLTGDEEAIYDLANNGFNLHAQNNAKGIDGFEHSGLFALIDQKGNIVSRKDADGSPIIYYDGLEDSQIEMLIEDIKLLIDTP</sequence>
<evidence type="ECO:0000256" key="3">
    <source>
        <dbReference type="PIRSR" id="PIRSR603782-1"/>
    </source>
</evidence>
<dbReference type="eggNOG" id="COG1999">
    <property type="taxonomic scope" value="Bacteria"/>
</dbReference>
<keyword evidence="2 3" id="KW-0186">Copper</keyword>
<keyword evidence="8" id="KW-1185">Reference proteome</keyword>
<protein>
    <submittedName>
        <fullName evidence="7">BsSco</fullName>
    </submittedName>
</protein>
<evidence type="ECO:0000256" key="2">
    <source>
        <dbReference type="ARBA" id="ARBA00023008"/>
    </source>
</evidence>
<dbReference type="GO" id="GO:0046872">
    <property type="term" value="F:metal ion binding"/>
    <property type="evidence" value="ECO:0007669"/>
    <property type="project" value="UniProtKB-KW"/>
</dbReference>
<evidence type="ECO:0000256" key="4">
    <source>
        <dbReference type="PIRSR" id="PIRSR603782-2"/>
    </source>
</evidence>
<dbReference type="InterPro" id="IPR013766">
    <property type="entry name" value="Thioredoxin_domain"/>
</dbReference>
<feature type="domain" description="Thioredoxin" evidence="6">
    <location>
        <begin position="25"/>
        <end position="191"/>
    </location>
</feature>
<dbReference type="InterPro" id="IPR036249">
    <property type="entry name" value="Thioredoxin-like_sf"/>
</dbReference>
<organism evidence="7 8">
    <name type="scientific">Capnocytophaga cynodegmi</name>
    <dbReference type="NCBI Taxonomy" id="28189"/>
    <lineage>
        <taxon>Bacteria</taxon>
        <taxon>Pseudomonadati</taxon>
        <taxon>Bacteroidota</taxon>
        <taxon>Flavobacteriia</taxon>
        <taxon>Flavobacteriales</taxon>
        <taxon>Flavobacteriaceae</taxon>
        <taxon>Capnocytophaga</taxon>
    </lineage>
</organism>
<dbReference type="PROSITE" id="PS51257">
    <property type="entry name" value="PROKAR_LIPOPROTEIN"/>
    <property type="match status" value="1"/>
</dbReference>
<dbReference type="STRING" id="28189.CCYN74_300009"/>
<dbReference type="PROSITE" id="PS51352">
    <property type="entry name" value="THIOREDOXIN_2"/>
    <property type="match status" value="1"/>
</dbReference>
<proteinExistence type="inferred from homology"/>
<feature type="binding site" evidence="3">
    <location>
        <position position="63"/>
    </location>
    <ligand>
        <name>Cu cation</name>
        <dbReference type="ChEBI" id="CHEBI:23378"/>
    </ligand>
</feature>
<evidence type="ECO:0000256" key="1">
    <source>
        <dbReference type="ARBA" id="ARBA00010996"/>
    </source>
</evidence>
<comment type="similarity">
    <text evidence="1">Belongs to the SCO1/2 family.</text>
</comment>
<keyword evidence="4" id="KW-1015">Disulfide bond</keyword>
<dbReference type="EMBL" id="CDOD01000006">
    <property type="protein sequence ID" value="CEN33130.1"/>
    <property type="molecule type" value="Genomic_DNA"/>
</dbReference>
<evidence type="ECO:0000313" key="8">
    <source>
        <dbReference type="Proteomes" id="UP000038055"/>
    </source>
</evidence>
<evidence type="ECO:0000313" key="7">
    <source>
        <dbReference type="EMBL" id="CEN33130.1"/>
    </source>
</evidence>
<keyword evidence="3" id="KW-0479">Metal-binding</keyword>
<dbReference type="PANTHER" id="PTHR12151">
    <property type="entry name" value="ELECTRON TRANSPORT PROTIN SCO1/SENC FAMILY MEMBER"/>
    <property type="match status" value="1"/>
</dbReference>
<name>A0A0B7H182_9FLAO</name>